<accession>A0A0F9PGJ7</accession>
<evidence type="ECO:0000313" key="10">
    <source>
        <dbReference type="EMBL" id="KKN23627.1"/>
    </source>
</evidence>
<dbReference type="GO" id="GO:0022857">
    <property type="term" value="F:transmembrane transporter activity"/>
    <property type="evidence" value="ECO:0007669"/>
    <property type="project" value="InterPro"/>
</dbReference>
<comment type="caution">
    <text evidence="10">The sequence shown here is derived from an EMBL/GenBank/DDBJ whole genome shotgun (WGS) entry which is preliminary data.</text>
</comment>
<organism evidence="10">
    <name type="scientific">marine sediment metagenome</name>
    <dbReference type="NCBI Taxonomy" id="412755"/>
    <lineage>
        <taxon>unclassified sequences</taxon>
        <taxon>metagenomes</taxon>
        <taxon>ecological metagenomes</taxon>
    </lineage>
</organism>
<proteinExistence type="inferred from homology"/>
<evidence type="ECO:0000256" key="7">
    <source>
        <dbReference type="ARBA" id="ARBA00023136"/>
    </source>
</evidence>
<feature type="transmembrane region" description="Helical" evidence="9">
    <location>
        <begin position="143"/>
        <end position="163"/>
    </location>
</feature>
<feature type="transmembrane region" description="Helical" evidence="9">
    <location>
        <begin position="41"/>
        <end position="58"/>
    </location>
</feature>
<keyword evidence="5" id="KW-0029">Amino-acid transport</keyword>
<dbReference type="InterPro" id="IPR001851">
    <property type="entry name" value="ABC_transp_permease"/>
</dbReference>
<keyword evidence="6 9" id="KW-1133">Transmembrane helix</keyword>
<keyword evidence="4 9" id="KW-0812">Transmembrane</keyword>
<dbReference type="GO" id="GO:0005886">
    <property type="term" value="C:plasma membrane"/>
    <property type="evidence" value="ECO:0007669"/>
    <property type="project" value="UniProtKB-SubCell"/>
</dbReference>
<evidence type="ECO:0000256" key="6">
    <source>
        <dbReference type="ARBA" id="ARBA00022989"/>
    </source>
</evidence>
<evidence type="ECO:0000256" key="2">
    <source>
        <dbReference type="ARBA" id="ARBA00022448"/>
    </source>
</evidence>
<feature type="transmembrane region" description="Helical" evidence="9">
    <location>
        <begin position="268"/>
        <end position="284"/>
    </location>
</feature>
<evidence type="ECO:0008006" key="11">
    <source>
        <dbReference type="Google" id="ProtNLM"/>
    </source>
</evidence>
<dbReference type="PANTHER" id="PTHR11795">
    <property type="entry name" value="BRANCHED-CHAIN AMINO ACID TRANSPORT SYSTEM PERMEASE PROTEIN LIVH"/>
    <property type="match status" value="1"/>
</dbReference>
<dbReference type="GO" id="GO:0006865">
    <property type="term" value="P:amino acid transport"/>
    <property type="evidence" value="ECO:0007669"/>
    <property type="project" value="UniProtKB-KW"/>
</dbReference>
<feature type="transmembrane region" description="Helical" evidence="9">
    <location>
        <begin position="6"/>
        <end position="29"/>
    </location>
</feature>
<evidence type="ECO:0000256" key="8">
    <source>
        <dbReference type="ARBA" id="ARBA00037998"/>
    </source>
</evidence>
<comment type="similarity">
    <text evidence="8">Belongs to the binding-protein-dependent transport system permease family. LivHM subfamily.</text>
</comment>
<comment type="subcellular location">
    <subcellularLocation>
        <location evidence="1">Cell membrane</location>
        <topology evidence="1">Multi-pass membrane protein</topology>
    </subcellularLocation>
</comment>
<dbReference type="AlphaFoldDB" id="A0A0F9PGJ7"/>
<name>A0A0F9PGJ7_9ZZZZ</name>
<keyword evidence="7 9" id="KW-0472">Membrane</keyword>
<dbReference type="CDD" id="cd06582">
    <property type="entry name" value="TM_PBP1_LivH_like"/>
    <property type="match status" value="1"/>
</dbReference>
<feature type="transmembrane region" description="Helical" evidence="9">
    <location>
        <begin position="64"/>
        <end position="88"/>
    </location>
</feature>
<keyword evidence="2" id="KW-0813">Transport</keyword>
<gene>
    <name evidence="10" type="ORF">LCGC14_0903090</name>
</gene>
<feature type="transmembrane region" description="Helical" evidence="9">
    <location>
        <begin position="231"/>
        <end position="256"/>
    </location>
</feature>
<evidence type="ECO:0000256" key="9">
    <source>
        <dbReference type="SAM" id="Phobius"/>
    </source>
</evidence>
<dbReference type="InterPro" id="IPR052157">
    <property type="entry name" value="BCAA_transport_permease"/>
</dbReference>
<evidence type="ECO:0000256" key="1">
    <source>
        <dbReference type="ARBA" id="ARBA00004651"/>
    </source>
</evidence>
<dbReference type="Pfam" id="PF02653">
    <property type="entry name" value="BPD_transp_2"/>
    <property type="match status" value="1"/>
</dbReference>
<keyword evidence="3" id="KW-1003">Cell membrane</keyword>
<protein>
    <recommendedName>
        <fullName evidence="11">Branched-chain amino acid ABC transporter permease</fullName>
    </recommendedName>
</protein>
<evidence type="ECO:0000256" key="5">
    <source>
        <dbReference type="ARBA" id="ARBA00022970"/>
    </source>
</evidence>
<dbReference type="EMBL" id="LAZR01002954">
    <property type="protein sequence ID" value="KKN23627.1"/>
    <property type="molecule type" value="Genomic_DNA"/>
</dbReference>
<dbReference type="PANTHER" id="PTHR11795:SF445">
    <property type="entry name" value="AMINO ACID ABC TRANSPORTER PERMEASE PROTEIN"/>
    <property type="match status" value="1"/>
</dbReference>
<feature type="transmembrane region" description="Helical" evidence="9">
    <location>
        <begin position="192"/>
        <end position="211"/>
    </location>
</feature>
<reference evidence="10" key="1">
    <citation type="journal article" date="2015" name="Nature">
        <title>Complex archaea that bridge the gap between prokaryotes and eukaryotes.</title>
        <authorList>
            <person name="Spang A."/>
            <person name="Saw J.H."/>
            <person name="Jorgensen S.L."/>
            <person name="Zaremba-Niedzwiedzka K."/>
            <person name="Martijn J."/>
            <person name="Lind A.E."/>
            <person name="van Eijk R."/>
            <person name="Schleper C."/>
            <person name="Guy L."/>
            <person name="Ettema T.J."/>
        </authorList>
    </citation>
    <scope>NUCLEOTIDE SEQUENCE</scope>
</reference>
<feature type="transmembrane region" description="Helical" evidence="9">
    <location>
        <begin position="95"/>
        <end position="116"/>
    </location>
</feature>
<sequence length="295" mass="31861">MFSDIIQMLFVGSMSGAVVSLIALGYSLVYGVGGVMNIAHGAYFMLTAYLFLWMLGWGPLFSNMLWLTVILGLTFIILIGALTYIVLVKPLQDSAINVVLITFALAFFIELLIVWISGSEGKSISLLKMMEGYATIFGIKMQYQSILVIFISLAIVSIFALFINKSKLGKSIRAVSQDKEAASLMGINSNRIFLYTFVIAAFLAGIAAFLAVPGGNIEGPGMGWRYLTSSIAVVVLGGMGSLVGSVVGAYILGYVNSFTLIFIPNGEAWSNIVPLVFIIVMLLIRPQGLFGKKEI</sequence>
<evidence type="ECO:0000256" key="4">
    <source>
        <dbReference type="ARBA" id="ARBA00022692"/>
    </source>
</evidence>
<evidence type="ECO:0000256" key="3">
    <source>
        <dbReference type="ARBA" id="ARBA00022475"/>
    </source>
</evidence>